<name>A0AC60QZQ4_IXOPE</name>
<evidence type="ECO:0000313" key="2">
    <source>
        <dbReference type="Proteomes" id="UP000805193"/>
    </source>
</evidence>
<dbReference type="Proteomes" id="UP000805193">
    <property type="component" value="Unassembled WGS sequence"/>
</dbReference>
<gene>
    <name evidence="1" type="ORF">HPB47_013513</name>
</gene>
<reference evidence="1 2" key="1">
    <citation type="journal article" date="2020" name="Cell">
        <title>Large-Scale Comparative Analyses of Tick Genomes Elucidate Their Genetic Diversity and Vector Capacities.</title>
        <authorList>
            <consortium name="Tick Genome and Microbiome Consortium (TIGMIC)"/>
            <person name="Jia N."/>
            <person name="Wang J."/>
            <person name="Shi W."/>
            <person name="Du L."/>
            <person name="Sun Y."/>
            <person name="Zhan W."/>
            <person name="Jiang J.F."/>
            <person name="Wang Q."/>
            <person name="Zhang B."/>
            <person name="Ji P."/>
            <person name="Bell-Sakyi L."/>
            <person name="Cui X.M."/>
            <person name="Yuan T.T."/>
            <person name="Jiang B.G."/>
            <person name="Yang W.F."/>
            <person name="Lam T.T."/>
            <person name="Chang Q.C."/>
            <person name="Ding S.J."/>
            <person name="Wang X.J."/>
            <person name="Zhu J.G."/>
            <person name="Ruan X.D."/>
            <person name="Zhao L."/>
            <person name="Wei J.T."/>
            <person name="Ye R.Z."/>
            <person name="Que T.C."/>
            <person name="Du C.H."/>
            <person name="Zhou Y.H."/>
            <person name="Cheng J.X."/>
            <person name="Dai P.F."/>
            <person name="Guo W.B."/>
            <person name="Han X.H."/>
            <person name="Huang E.J."/>
            <person name="Li L.F."/>
            <person name="Wei W."/>
            <person name="Gao Y.C."/>
            <person name="Liu J.Z."/>
            <person name="Shao H.Z."/>
            <person name="Wang X."/>
            <person name="Wang C.C."/>
            <person name="Yang T.C."/>
            <person name="Huo Q.B."/>
            <person name="Li W."/>
            <person name="Chen H.Y."/>
            <person name="Chen S.E."/>
            <person name="Zhou L.G."/>
            <person name="Ni X.B."/>
            <person name="Tian J.H."/>
            <person name="Sheng Y."/>
            <person name="Liu T."/>
            <person name="Pan Y.S."/>
            <person name="Xia L.Y."/>
            <person name="Li J."/>
            <person name="Zhao F."/>
            <person name="Cao W.C."/>
        </authorList>
    </citation>
    <scope>NUCLEOTIDE SEQUENCE [LARGE SCALE GENOMIC DNA]</scope>
    <source>
        <strain evidence="1">Iper-2018</strain>
    </source>
</reference>
<dbReference type="EMBL" id="JABSTQ010001650">
    <property type="protein sequence ID" value="KAG0444682.1"/>
    <property type="molecule type" value="Genomic_DNA"/>
</dbReference>
<feature type="non-terminal residue" evidence="1">
    <location>
        <position position="1"/>
    </location>
</feature>
<sequence length="406" mass="44715">ASETMKSALRSHRLLSVVAVSSHPSGRHQAPTASQHIDASLCTHLVYAFAILENDTIAANDPSLDLTENSGLGMYRKFNDLKLQNPALKTIIAIGGWNEGSKKYSDMSKTAEGRKRFVESVLEFLDRHGFDGLDLNWEYPSHKGGFPEDRENHALLLKELRDALDQETRTLIASVSLKIETVSVSYNVPEVMKFVHVLNVMGYDLFGAWNNFTGHNSPLRARKGGNELEQTLNVETGLQFWIDERANVSKMVLGLPLYGRTFTLDDPESSGYLAPANQPGHAGNYTKVAGFLGYNEICMLRRSGGWKESRDPDVGAPVIVKEGKWIGYDDAESLKKKVAFALSKGLAGAMVWSIETDDFGRHCGDTKNPLQSAIKEALRLTPVPPDSRGPCGHCKNAGGYPTHKKQ</sequence>
<accession>A0AC60QZQ4</accession>
<organism evidence="1 2">
    <name type="scientific">Ixodes persulcatus</name>
    <name type="common">Taiga tick</name>
    <dbReference type="NCBI Taxonomy" id="34615"/>
    <lineage>
        <taxon>Eukaryota</taxon>
        <taxon>Metazoa</taxon>
        <taxon>Ecdysozoa</taxon>
        <taxon>Arthropoda</taxon>
        <taxon>Chelicerata</taxon>
        <taxon>Arachnida</taxon>
        <taxon>Acari</taxon>
        <taxon>Parasitiformes</taxon>
        <taxon>Ixodida</taxon>
        <taxon>Ixodoidea</taxon>
        <taxon>Ixodidae</taxon>
        <taxon>Ixodinae</taxon>
        <taxon>Ixodes</taxon>
    </lineage>
</organism>
<proteinExistence type="predicted"/>
<evidence type="ECO:0000313" key="1">
    <source>
        <dbReference type="EMBL" id="KAG0444682.1"/>
    </source>
</evidence>
<keyword evidence="2" id="KW-1185">Reference proteome</keyword>
<comment type="caution">
    <text evidence="1">The sequence shown here is derived from an EMBL/GenBank/DDBJ whole genome shotgun (WGS) entry which is preliminary data.</text>
</comment>
<protein>
    <submittedName>
        <fullName evidence="1">Uncharacterized protein</fullName>
    </submittedName>
</protein>